<dbReference type="Gene3D" id="3.30.70.580">
    <property type="entry name" value="Pseudouridine synthase I, catalytic domain, N-terminal subdomain"/>
    <property type="match status" value="1"/>
</dbReference>
<evidence type="ECO:0000313" key="7">
    <source>
        <dbReference type="EMBL" id="GAA5527465.1"/>
    </source>
</evidence>
<evidence type="ECO:0000256" key="1">
    <source>
        <dbReference type="ARBA" id="ARBA00008348"/>
    </source>
</evidence>
<name>A0ABP9WW70_9CHLR</name>
<protein>
    <recommendedName>
        <fullName evidence="4">Pseudouridine synthase</fullName>
        <ecNumber evidence="4">5.4.99.-</ecNumber>
    </recommendedName>
</protein>
<evidence type="ECO:0000256" key="4">
    <source>
        <dbReference type="RuleBase" id="RU003887"/>
    </source>
</evidence>
<dbReference type="NCBIfam" id="TIGR00093">
    <property type="entry name" value="pseudouridine synthase"/>
    <property type="match status" value="1"/>
</dbReference>
<proteinExistence type="inferred from homology"/>
<dbReference type="Pfam" id="PF00849">
    <property type="entry name" value="PseudoU_synth_2"/>
    <property type="match status" value="1"/>
</dbReference>
<dbReference type="InterPro" id="IPR002942">
    <property type="entry name" value="S4_RNA-bd"/>
</dbReference>
<dbReference type="InterPro" id="IPR006145">
    <property type="entry name" value="PsdUridine_synth_RsuA/RluA"/>
</dbReference>
<evidence type="ECO:0000256" key="2">
    <source>
        <dbReference type="ARBA" id="ARBA00023235"/>
    </source>
</evidence>
<dbReference type="InterPro" id="IPR000748">
    <property type="entry name" value="PsdUridine_synth_RsuA/RluB/E/F"/>
</dbReference>
<dbReference type="PANTHER" id="PTHR47683:SF2">
    <property type="entry name" value="RNA-BINDING S4 DOMAIN-CONTAINING PROTEIN"/>
    <property type="match status" value="1"/>
</dbReference>
<dbReference type="InterPro" id="IPR018496">
    <property type="entry name" value="PsdUridine_synth_RsuA/RluB_CS"/>
</dbReference>
<dbReference type="CDD" id="cd02870">
    <property type="entry name" value="PseudoU_synth_RsuA_like"/>
    <property type="match status" value="1"/>
</dbReference>
<dbReference type="SMART" id="SM00363">
    <property type="entry name" value="S4"/>
    <property type="match status" value="1"/>
</dbReference>
<dbReference type="InterPro" id="IPR050343">
    <property type="entry name" value="RsuA_PseudoU_synthase"/>
</dbReference>
<keyword evidence="2 4" id="KW-0413">Isomerase</keyword>
<feature type="region of interest" description="Disordered" evidence="5">
    <location>
        <begin position="235"/>
        <end position="739"/>
    </location>
</feature>
<dbReference type="Proteomes" id="UP001428290">
    <property type="component" value="Unassembled WGS sequence"/>
</dbReference>
<accession>A0ABP9WW70</accession>
<evidence type="ECO:0000256" key="5">
    <source>
        <dbReference type="SAM" id="MobiDB-lite"/>
    </source>
</evidence>
<evidence type="ECO:0000313" key="8">
    <source>
        <dbReference type="Proteomes" id="UP001428290"/>
    </source>
</evidence>
<organism evidence="7 8">
    <name type="scientific">Herpetosiphon gulosus</name>
    <dbReference type="NCBI Taxonomy" id="1973496"/>
    <lineage>
        <taxon>Bacteria</taxon>
        <taxon>Bacillati</taxon>
        <taxon>Chloroflexota</taxon>
        <taxon>Chloroflexia</taxon>
        <taxon>Herpetosiphonales</taxon>
        <taxon>Herpetosiphonaceae</taxon>
        <taxon>Herpetosiphon</taxon>
    </lineage>
</organism>
<dbReference type="PROSITE" id="PS50889">
    <property type="entry name" value="S4"/>
    <property type="match status" value="1"/>
</dbReference>
<dbReference type="InterPro" id="IPR042092">
    <property type="entry name" value="PsdUridine_s_RsuA/RluB/E/F_cat"/>
</dbReference>
<keyword evidence="8" id="KW-1185">Reference proteome</keyword>
<dbReference type="InterPro" id="IPR020094">
    <property type="entry name" value="TruA/RsuA/RluB/E/F_N"/>
</dbReference>
<dbReference type="Pfam" id="PF01479">
    <property type="entry name" value="S4"/>
    <property type="match status" value="1"/>
</dbReference>
<dbReference type="SUPFAM" id="SSF55120">
    <property type="entry name" value="Pseudouridine synthase"/>
    <property type="match status" value="1"/>
</dbReference>
<dbReference type="Gene3D" id="3.30.70.1560">
    <property type="entry name" value="Alpha-L RNA-binding motif"/>
    <property type="match status" value="1"/>
</dbReference>
<comment type="caution">
    <text evidence="7">The sequence shown here is derived from an EMBL/GenBank/DDBJ whole genome shotgun (WGS) entry which is preliminary data.</text>
</comment>
<dbReference type="CDD" id="cd00165">
    <property type="entry name" value="S4"/>
    <property type="match status" value="1"/>
</dbReference>
<feature type="compositionally biased region" description="Low complexity" evidence="5">
    <location>
        <begin position="712"/>
        <end position="721"/>
    </location>
</feature>
<feature type="compositionally biased region" description="Basic and acidic residues" evidence="5">
    <location>
        <begin position="641"/>
        <end position="692"/>
    </location>
</feature>
<dbReference type="RefSeq" id="WP_345721103.1">
    <property type="nucleotide sequence ID" value="NZ_BAABRU010000004.1"/>
</dbReference>
<comment type="similarity">
    <text evidence="1 4">Belongs to the pseudouridine synthase RsuA family.</text>
</comment>
<dbReference type="PANTHER" id="PTHR47683">
    <property type="entry name" value="PSEUDOURIDINE SYNTHASE FAMILY PROTEIN-RELATED"/>
    <property type="match status" value="1"/>
</dbReference>
<dbReference type="PROSITE" id="PS01149">
    <property type="entry name" value="PSI_RSU"/>
    <property type="match status" value="1"/>
</dbReference>
<feature type="compositionally biased region" description="Basic and acidic residues" evidence="5">
    <location>
        <begin position="315"/>
        <end position="627"/>
    </location>
</feature>
<keyword evidence="3" id="KW-0694">RNA-binding</keyword>
<gene>
    <name evidence="7" type="ORF">Hgul01_01251</name>
</gene>
<dbReference type="SUPFAM" id="SSF55174">
    <property type="entry name" value="Alpha-L RNA-binding motif"/>
    <property type="match status" value="1"/>
</dbReference>
<dbReference type="EMBL" id="BAABRU010000004">
    <property type="protein sequence ID" value="GAA5527465.1"/>
    <property type="molecule type" value="Genomic_DNA"/>
</dbReference>
<dbReference type="InterPro" id="IPR036986">
    <property type="entry name" value="S4_RNA-bd_sf"/>
</dbReference>
<feature type="domain" description="RNA-binding S4" evidence="6">
    <location>
        <begin position="2"/>
        <end position="66"/>
    </location>
</feature>
<dbReference type="Gene3D" id="3.10.290.10">
    <property type="entry name" value="RNA-binding S4 domain"/>
    <property type="match status" value="1"/>
</dbReference>
<sequence length="739" mass="83038">MERLHKFLARAGVDSRRACEDLMLAGRVSVNGRVQRELGTQIDPDKDDIRVDGEQITPPTELHYVLLHKPSSVMTTLHDPEGRQTVADLVKSHNRLFPVGRLDYDSEGLLLMTDDGDLTFRLTHPSFEVEKEYQALLNQTPSVEQLREWRNGVELDDGKTAPAWIELLNETADGTWVRVVIHEGRNRQIRRVAEALGLEVRRLIRLREGPLTLGELQAGQWRALTPTEIDRLRMHGKQSKAWTPVRPQENAEGGKPRRQVRRIDRSGQLVERRADVEPRLQRAPHFTSQENTMSFEDFSIEEERSADRPRRRPEPRREGGFSDRGPRRDGGSPSDRGPRREGGFSDRGPRREGDFGDRGPRRDGGGFGERGPRREGGFSDRGPRREGDFGDRGPRREGGFSDRSPRREGGDFGDRGPRREGGGFGERGPRRDGGDFGDRGPRREGGGFGERNPRREGGGFGDRGPRRDGDFGDRGPRREGDGPRRDFGDRGPRREGDGPRRDFGDRGPRREGGGFGERGPRREGGGFGERGPRREGDGPRREGGGFGDRGPRREGGGFGDRGPRREGGGFGDRGPRREGGGFGDRGPRRDASGFDRTNRREEFFDDRPRGERGLALDRAHRGDDRPKNTFGGRRPSNQGSFDRRGFDNRGRDDRRGFDNRGRDDRRGFDNRGRDDRRGFDDRSAAPREKMVERGPISARNNPAPTPAPTPAPVAEQAAQPARRMRVVRRLKKAGGDEQA</sequence>
<dbReference type="InterPro" id="IPR020103">
    <property type="entry name" value="PsdUridine_synth_cat_dom_sf"/>
</dbReference>
<reference evidence="7 8" key="1">
    <citation type="submission" date="2024-02" db="EMBL/GenBank/DDBJ databases">
        <title>Herpetosiphon gulosus NBRC 112829.</title>
        <authorList>
            <person name="Ichikawa N."/>
            <person name="Katano-Makiyama Y."/>
            <person name="Hidaka K."/>
        </authorList>
    </citation>
    <scope>NUCLEOTIDE SEQUENCE [LARGE SCALE GENOMIC DNA]</scope>
    <source>
        <strain evidence="7 8">NBRC 112829</strain>
    </source>
</reference>
<feature type="compositionally biased region" description="Basic and acidic residues" evidence="5">
    <location>
        <begin position="261"/>
        <end position="280"/>
    </location>
</feature>
<feature type="compositionally biased region" description="Basic residues" evidence="5">
    <location>
        <begin position="722"/>
        <end position="732"/>
    </location>
</feature>
<dbReference type="EC" id="5.4.99.-" evidence="4"/>
<evidence type="ECO:0000259" key="6">
    <source>
        <dbReference type="SMART" id="SM00363"/>
    </source>
</evidence>
<evidence type="ECO:0000256" key="3">
    <source>
        <dbReference type="PROSITE-ProRule" id="PRU00182"/>
    </source>
</evidence>